<evidence type="ECO:0000313" key="2">
    <source>
        <dbReference type="EMBL" id="ETV74667.1"/>
    </source>
</evidence>
<reference evidence="2" key="1">
    <citation type="submission" date="2013-12" db="EMBL/GenBank/DDBJ databases">
        <title>The Genome Sequence of Aphanomyces astaci APO3.</title>
        <authorList>
            <consortium name="The Broad Institute Genomics Platform"/>
            <person name="Russ C."/>
            <person name="Tyler B."/>
            <person name="van West P."/>
            <person name="Dieguez-Uribeondo J."/>
            <person name="Young S.K."/>
            <person name="Zeng Q."/>
            <person name="Gargeya S."/>
            <person name="Fitzgerald M."/>
            <person name="Abouelleil A."/>
            <person name="Alvarado L."/>
            <person name="Chapman S.B."/>
            <person name="Gainer-Dewar J."/>
            <person name="Goldberg J."/>
            <person name="Griggs A."/>
            <person name="Gujja S."/>
            <person name="Hansen M."/>
            <person name="Howarth C."/>
            <person name="Imamovic A."/>
            <person name="Ireland A."/>
            <person name="Larimer J."/>
            <person name="McCowan C."/>
            <person name="Murphy C."/>
            <person name="Pearson M."/>
            <person name="Poon T.W."/>
            <person name="Priest M."/>
            <person name="Roberts A."/>
            <person name="Saif S."/>
            <person name="Shea T."/>
            <person name="Sykes S."/>
            <person name="Wortman J."/>
            <person name="Nusbaum C."/>
            <person name="Birren B."/>
        </authorList>
    </citation>
    <scope>NUCLEOTIDE SEQUENCE [LARGE SCALE GENOMIC DNA]</scope>
    <source>
        <strain evidence="2">APO3</strain>
    </source>
</reference>
<sequence length="425" mass="49295">MRWNDRLMQLSNQLMDSSDEEIDVIISTVAQKAVRQAAAVDSRSWSGSRRGRQPNIDRNRTRGHQQIVDDYFGENGKPSTYTEGQFRRRFRMNRVLFIRIMDTVAAADTYFVQKPDAFGKLGKHGMTYKLKDNIGLSPLQKCTASIRMLAYGVCADSTDDYCRLGESTAIESMKRFARAVVSEFGPVYLREPNEEDVEKHLNLNESRGFPGMFGSIDCTHWEWKNCPVAWQGQYQDRNGKRSMILEAVATQDLWIWHAFLGVPGSTLMFWTFNGISFDMFYLLADGIYPSHSTFQKSLSSPSTEKEKYYCERHESVRKDVERCFGVLFGRFHILANPSQLWSRDHMRVVWLACICLHNMIIKDDNTMEHHPNASEWDNDLERRRPQQPLSFDGYLHQRSAMVDSDAHDLLRQSIIEHLWTERGNM</sequence>
<dbReference type="InterPro" id="IPR006912">
    <property type="entry name" value="Harbinger_derived_prot"/>
</dbReference>
<evidence type="ECO:0000256" key="1">
    <source>
        <dbReference type="SAM" id="MobiDB-lite"/>
    </source>
</evidence>
<evidence type="ECO:0008006" key="3">
    <source>
        <dbReference type="Google" id="ProtNLM"/>
    </source>
</evidence>
<proteinExistence type="predicted"/>
<dbReference type="EMBL" id="KI913143">
    <property type="protein sequence ID" value="ETV74667.1"/>
    <property type="molecule type" value="Genomic_DNA"/>
</dbReference>
<dbReference type="OrthoDB" id="119179at2759"/>
<name>W4G4N7_APHAT</name>
<dbReference type="GeneID" id="20812787"/>
<accession>W4G4N7</accession>
<dbReference type="PANTHER" id="PTHR47150">
    <property type="entry name" value="OS12G0169200 PROTEIN"/>
    <property type="match status" value="1"/>
</dbReference>
<feature type="region of interest" description="Disordered" evidence="1">
    <location>
        <begin position="40"/>
        <end position="62"/>
    </location>
</feature>
<dbReference type="Pfam" id="PF04827">
    <property type="entry name" value="Plant_tran"/>
    <property type="match status" value="2"/>
</dbReference>
<dbReference type="STRING" id="112090.W4G4N7"/>
<protein>
    <recommendedName>
        <fullName evidence="3">DDE Tnp4 domain-containing protein</fullName>
    </recommendedName>
</protein>
<dbReference type="PANTHER" id="PTHR47150:SF5">
    <property type="entry name" value="OS07G0546750 PROTEIN"/>
    <property type="match status" value="1"/>
</dbReference>
<organism evidence="2">
    <name type="scientific">Aphanomyces astaci</name>
    <name type="common">Crayfish plague agent</name>
    <dbReference type="NCBI Taxonomy" id="112090"/>
    <lineage>
        <taxon>Eukaryota</taxon>
        <taxon>Sar</taxon>
        <taxon>Stramenopiles</taxon>
        <taxon>Oomycota</taxon>
        <taxon>Saprolegniomycetes</taxon>
        <taxon>Saprolegniales</taxon>
        <taxon>Verrucalvaceae</taxon>
        <taxon>Aphanomyces</taxon>
    </lineage>
</organism>
<dbReference type="VEuPathDB" id="FungiDB:H257_10791"/>
<dbReference type="AlphaFoldDB" id="W4G4N7"/>
<gene>
    <name evidence="2" type="ORF">H257_10791</name>
</gene>
<dbReference type="RefSeq" id="XP_009835754.1">
    <property type="nucleotide sequence ID" value="XM_009837452.1"/>
</dbReference>